<dbReference type="RefSeq" id="WP_407068522.1">
    <property type="nucleotide sequence ID" value="NZ_JBJJXE010000001.1"/>
</dbReference>
<evidence type="ECO:0000313" key="2">
    <source>
        <dbReference type="Proteomes" id="UP001624684"/>
    </source>
</evidence>
<comment type="caution">
    <text evidence="1">The sequence shown here is derived from an EMBL/GenBank/DDBJ whole genome shotgun (WGS) entry which is preliminary data.</text>
</comment>
<dbReference type="Proteomes" id="UP001624684">
    <property type="component" value="Unassembled WGS sequence"/>
</dbReference>
<dbReference type="EMBL" id="JBJJXE010000001">
    <property type="protein sequence ID" value="MFL1731719.1"/>
    <property type="molecule type" value="Genomic_DNA"/>
</dbReference>
<name>A0ABW8U3J7_9GAMM</name>
<keyword evidence="2" id="KW-1185">Reference proteome</keyword>
<sequence>MCIVTLAWQVCNQILLFLIFNHDELHDRPSTTLGKDCLIQVWVSMGDRVIIHMCSKHGTCLSNVLMMSDEELIWHKKLKSAKMPDDY</sequence>
<proteinExistence type="predicted"/>
<protein>
    <submittedName>
        <fullName evidence="1">Uncharacterized protein</fullName>
    </submittedName>
</protein>
<gene>
    <name evidence="1" type="ORF">ACJHVH_01705</name>
</gene>
<reference evidence="1 2" key="1">
    <citation type="submission" date="2024-11" db="EMBL/GenBank/DDBJ databases">
        <title>First Report of Moraxella oculi in Brazil in an Infectious Bovine Keratoconjunctivitis Outbreak.</title>
        <authorList>
            <person name="Carvalho C.V."/>
            <person name="Domingues R."/>
            <person name="Coutinho C."/>
            <person name="Honorio N.T.B.S."/>
            <person name="Faza D.R.L.R."/>
            <person name="Carvalho W.A."/>
            <person name="Machado A.B.F."/>
            <person name="Martins M.F."/>
            <person name="Gaspar E.B."/>
        </authorList>
    </citation>
    <scope>NUCLEOTIDE SEQUENCE [LARGE SCALE GENOMIC DNA]</scope>
    <source>
        <strain evidence="1 2">2117LE</strain>
    </source>
</reference>
<organism evidence="1 2">
    <name type="scientific">Moraxella oculi</name>
    <dbReference type="NCBI Taxonomy" id="2940516"/>
    <lineage>
        <taxon>Bacteria</taxon>
        <taxon>Pseudomonadati</taxon>
        <taxon>Pseudomonadota</taxon>
        <taxon>Gammaproteobacteria</taxon>
        <taxon>Moraxellales</taxon>
        <taxon>Moraxellaceae</taxon>
        <taxon>Moraxella</taxon>
    </lineage>
</organism>
<evidence type="ECO:0000313" key="1">
    <source>
        <dbReference type="EMBL" id="MFL1731719.1"/>
    </source>
</evidence>
<accession>A0ABW8U3J7</accession>